<dbReference type="Proteomes" id="UP000053237">
    <property type="component" value="Unassembled WGS sequence"/>
</dbReference>
<protein>
    <recommendedName>
        <fullName evidence="1">Sm domain-containing protein</fullName>
    </recommendedName>
</protein>
<evidence type="ECO:0000259" key="1">
    <source>
        <dbReference type="SMART" id="SM00651"/>
    </source>
</evidence>
<dbReference type="Pfam" id="PF01423">
    <property type="entry name" value="LSM"/>
    <property type="match status" value="1"/>
</dbReference>
<dbReference type="GO" id="GO:0006398">
    <property type="term" value="P:mRNA 3'-end processing by stem-loop binding and cleavage"/>
    <property type="evidence" value="ECO:0007669"/>
    <property type="project" value="TreeGrafter"/>
</dbReference>
<keyword evidence="3" id="KW-1185">Reference proteome</keyword>
<dbReference type="Gene3D" id="2.30.30.100">
    <property type="match status" value="1"/>
</dbReference>
<proteinExistence type="predicted"/>
<dbReference type="InterPro" id="IPR010920">
    <property type="entry name" value="LSM_dom_sf"/>
</dbReference>
<dbReference type="GO" id="GO:0071209">
    <property type="term" value="F:U7 snRNA binding"/>
    <property type="evidence" value="ECO:0007669"/>
    <property type="project" value="InterPro"/>
</dbReference>
<dbReference type="InterPro" id="IPR001163">
    <property type="entry name" value="Sm_dom_euk/arc"/>
</dbReference>
<evidence type="ECO:0000313" key="2">
    <source>
        <dbReference type="EMBL" id="CCI44409.1"/>
    </source>
</evidence>
<reference evidence="2 3" key="1">
    <citation type="submission" date="2012-05" db="EMBL/GenBank/DDBJ databases">
        <title>Recombination and specialization in a pathogen metapopulation.</title>
        <authorList>
            <person name="Gardiner A."/>
            <person name="Kemen E."/>
            <person name="Schultz-Larsen T."/>
            <person name="MacLean D."/>
            <person name="Van Oosterhout C."/>
            <person name="Jones J.D.G."/>
        </authorList>
    </citation>
    <scope>NUCLEOTIDE SEQUENCE [LARGE SCALE GENOMIC DNA]</scope>
    <source>
        <strain evidence="2 3">Ac Nc2</strain>
    </source>
</reference>
<comment type="caution">
    <text evidence="2">The sequence shown here is derived from an EMBL/GenBank/DDBJ whole genome shotgun (WGS) entry which is preliminary data.</text>
</comment>
<dbReference type="EMBL" id="CAIX01000070">
    <property type="protein sequence ID" value="CCI44409.1"/>
    <property type="molecule type" value="Genomic_DNA"/>
</dbReference>
<name>A0A024GDM5_9STRA</name>
<dbReference type="STRING" id="65357.A0A024GDM5"/>
<accession>A0A024GDM5</accession>
<organism evidence="2 3">
    <name type="scientific">Albugo candida</name>
    <dbReference type="NCBI Taxonomy" id="65357"/>
    <lineage>
        <taxon>Eukaryota</taxon>
        <taxon>Sar</taxon>
        <taxon>Stramenopiles</taxon>
        <taxon>Oomycota</taxon>
        <taxon>Peronosporomycetes</taxon>
        <taxon>Albuginales</taxon>
        <taxon>Albuginaceae</taxon>
        <taxon>Albugo</taxon>
    </lineage>
</organism>
<evidence type="ECO:0000313" key="3">
    <source>
        <dbReference type="Proteomes" id="UP000053237"/>
    </source>
</evidence>
<dbReference type="SUPFAM" id="SSF50182">
    <property type="entry name" value="Sm-like ribonucleoproteins"/>
    <property type="match status" value="1"/>
</dbReference>
<dbReference type="InterPro" id="IPR039267">
    <property type="entry name" value="Lsm11"/>
</dbReference>
<dbReference type="GO" id="GO:0005683">
    <property type="term" value="C:U7 snRNP"/>
    <property type="evidence" value="ECO:0007669"/>
    <property type="project" value="TreeGrafter"/>
</dbReference>
<gene>
    <name evidence="2" type="ORF">BN9_052180</name>
</gene>
<feature type="domain" description="Sm" evidence="1">
    <location>
        <begin position="103"/>
        <end position="203"/>
    </location>
</feature>
<dbReference type="PANTHER" id="PTHR21415:SF1">
    <property type="entry name" value="U7 SNRNA-ASSOCIATED SM-LIKE PROTEIN LSM11"/>
    <property type="match status" value="1"/>
</dbReference>
<dbReference type="InParanoid" id="A0A024GDM5"/>
<dbReference type="AlphaFoldDB" id="A0A024GDM5"/>
<dbReference type="PANTHER" id="PTHR21415">
    <property type="entry name" value="U7 SNRNA-ASSOCIATED SM-LIKE PROTEIN LSM11"/>
    <property type="match status" value="1"/>
</dbReference>
<sequence length="204" mass="24070">MEECLRLFYAKHNPGNLENVAEITRRFRGRELELCAKLRNKYGCTPTLMQPYESVPYPNPKIFSRHVERHHEAAITFIQNRPPHAAPRLFNAIAGTFAQGPLSFLYSCLQKRRYVRVILRRVDNIRGFCTAYLKAFDKHCNLILLDVKECVIHRNMKKRNIQYRYSIYKLTTYEHDKAGGMNIESRYHEQLFVRGDNIVMIYAV</sequence>
<dbReference type="SMART" id="SM00651">
    <property type="entry name" value="Sm"/>
    <property type="match status" value="1"/>
</dbReference>
<dbReference type="OrthoDB" id="437526at2759"/>